<keyword evidence="8 10" id="KW-0472">Membrane</keyword>
<dbReference type="SUPFAM" id="SSF48452">
    <property type="entry name" value="TPR-like"/>
    <property type="match status" value="1"/>
</dbReference>
<evidence type="ECO:0000256" key="7">
    <source>
        <dbReference type="ARBA" id="ARBA00022989"/>
    </source>
</evidence>
<evidence type="ECO:0000256" key="5">
    <source>
        <dbReference type="ARBA" id="ARBA00022519"/>
    </source>
</evidence>
<evidence type="ECO:0000313" key="12">
    <source>
        <dbReference type="EMBL" id="MBF6058968.1"/>
    </source>
</evidence>
<comment type="function">
    <text evidence="1">Involved in a late step of protoheme IX synthesis.</text>
</comment>
<organism evidence="12 13">
    <name type="scientific">Thiomicrorhabdus heinhorstiae</name>
    <dbReference type="NCBI Taxonomy" id="2748010"/>
    <lineage>
        <taxon>Bacteria</taxon>
        <taxon>Pseudomonadati</taxon>
        <taxon>Pseudomonadota</taxon>
        <taxon>Gammaproteobacteria</taxon>
        <taxon>Thiotrichales</taxon>
        <taxon>Piscirickettsiaceae</taxon>
        <taxon>Thiomicrorhabdus</taxon>
    </lineage>
</organism>
<evidence type="ECO:0000256" key="10">
    <source>
        <dbReference type="SAM" id="Phobius"/>
    </source>
</evidence>
<evidence type="ECO:0000259" key="11">
    <source>
        <dbReference type="Pfam" id="PF07219"/>
    </source>
</evidence>
<dbReference type="RefSeq" id="WP_185979113.1">
    <property type="nucleotide sequence ID" value="NZ_JACBGI020000034.1"/>
</dbReference>
<evidence type="ECO:0000256" key="1">
    <source>
        <dbReference type="ARBA" id="ARBA00002962"/>
    </source>
</evidence>
<keyword evidence="5" id="KW-0997">Cell inner membrane</keyword>
<comment type="subcellular location">
    <subcellularLocation>
        <location evidence="2">Cell inner membrane</location>
        <topology evidence="2">Multi-pass membrane protein</topology>
    </subcellularLocation>
</comment>
<keyword evidence="7 10" id="KW-1133">Transmembrane helix</keyword>
<comment type="caution">
    <text evidence="12">The sequence shown here is derived from an EMBL/GenBank/DDBJ whole genome shotgun (WGS) entry which is preliminary data.</text>
</comment>
<dbReference type="Pfam" id="PF07219">
    <property type="entry name" value="HemY_N"/>
    <property type="match status" value="1"/>
</dbReference>
<evidence type="ECO:0000256" key="4">
    <source>
        <dbReference type="ARBA" id="ARBA00022475"/>
    </source>
</evidence>
<keyword evidence="9" id="KW-0627">Porphyrin biosynthesis</keyword>
<protein>
    <submittedName>
        <fullName evidence="12">Heme biosynthesis protein HemY</fullName>
    </submittedName>
</protein>
<dbReference type="NCBIfam" id="TIGR00540">
    <property type="entry name" value="TPR_hemY_coli"/>
    <property type="match status" value="1"/>
</dbReference>
<name>A0ABS0BYV0_9GAMM</name>
<feature type="domain" description="HemY N-terminal" evidence="11">
    <location>
        <begin position="26"/>
        <end position="132"/>
    </location>
</feature>
<evidence type="ECO:0000256" key="9">
    <source>
        <dbReference type="ARBA" id="ARBA00023244"/>
    </source>
</evidence>
<accession>A0ABS0BYV0</accession>
<dbReference type="InterPro" id="IPR005254">
    <property type="entry name" value="Heme_biosyn_assoc_TPR_pro"/>
</dbReference>
<comment type="pathway">
    <text evidence="3">Porphyrin-containing compound metabolism; protoheme biosynthesis.</text>
</comment>
<gene>
    <name evidence="12" type="ORF">H8792_011490</name>
</gene>
<reference evidence="12 13" key="1">
    <citation type="submission" date="2020-11" db="EMBL/GenBank/DDBJ databases">
        <title>Sulfur oxidizing isolate from Hospital Hole Sinkhole.</title>
        <authorList>
            <person name="Scott K.M."/>
        </authorList>
    </citation>
    <scope>NUCLEOTIDE SEQUENCE [LARGE SCALE GENOMIC DNA]</scope>
    <source>
        <strain evidence="12 13">HH1</strain>
    </source>
</reference>
<keyword evidence="6 10" id="KW-0812">Transmembrane</keyword>
<feature type="transmembrane region" description="Helical" evidence="10">
    <location>
        <begin position="5"/>
        <end position="23"/>
    </location>
</feature>
<keyword evidence="13" id="KW-1185">Reference proteome</keyword>
<dbReference type="EMBL" id="JACBGI020000034">
    <property type="protein sequence ID" value="MBF6058968.1"/>
    <property type="molecule type" value="Genomic_DNA"/>
</dbReference>
<evidence type="ECO:0000256" key="2">
    <source>
        <dbReference type="ARBA" id="ARBA00004429"/>
    </source>
</evidence>
<dbReference type="InterPro" id="IPR011990">
    <property type="entry name" value="TPR-like_helical_dom_sf"/>
</dbReference>
<dbReference type="Gene3D" id="1.25.40.10">
    <property type="entry name" value="Tetratricopeptide repeat domain"/>
    <property type="match status" value="1"/>
</dbReference>
<sequence length="391" mass="44834">MKQIVIWALVLVAGTLLTSLMLYDNGQVSMAWNNWVIETSLSFLIAAVVIGFIGGYALIRLLWNLWRFPKFWRNRRRMRRYSKAESTMAEGMIALEYGDWQKAEKYLIKSAKQSEAGLVHYLSAAKMAHNQGADARRDNYLLQAREQYPEDYVTIGLVESRLLSEKSPQLALGVLDGLYSENPNHPTVLAELVAVLKQLAQWQRIRDLMPLLKKHKVLQKEQLVALEKELWAGQLAVAADEETLDRLWQALSPKQKLMPEILAEYVERCLGWGQEVGLAQWLEQALKKQWDDRLVYQYGRLTLGPAFDRLKTSEKWLKGRESNPILLLTLGRLACQSQLWGLGQSYLKQSLRLEPQVETFHALAQCYESEGQESQAALTYKEAILQLEKKA</sequence>
<keyword evidence="4" id="KW-1003">Cell membrane</keyword>
<evidence type="ECO:0000256" key="8">
    <source>
        <dbReference type="ARBA" id="ARBA00023136"/>
    </source>
</evidence>
<dbReference type="Proteomes" id="UP001193680">
    <property type="component" value="Unassembled WGS sequence"/>
</dbReference>
<proteinExistence type="predicted"/>
<evidence type="ECO:0000313" key="13">
    <source>
        <dbReference type="Proteomes" id="UP001193680"/>
    </source>
</evidence>
<feature type="transmembrane region" description="Helical" evidence="10">
    <location>
        <begin position="43"/>
        <end position="66"/>
    </location>
</feature>
<dbReference type="InterPro" id="IPR010817">
    <property type="entry name" value="HemY_N"/>
</dbReference>
<evidence type="ECO:0000256" key="3">
    <source>
        <dbReference type="ARBA" id="ARBA00004744"/>
    </source>
</evidence>
<evidence type="ECO:0000256" key="6">
    <source>
        <dbReference type="ARBA" id="ARBA00022692"/>
    </source>
</evidence>